<feature type="domain" description="Cytochrome c" evidence="5">
    <location>
        <begin position="332"/>
        <end position="466"/>
    </location>
</feature>
<evidence type="ECO:0000256" key="3">
    <source>
        <dbReference type="ARBA" id="ARBA00023004"/>
    </source>
</evidence>
<keyword evidence="3 4" id="KW-0408">Iron</keyword>
<dbReference type="GO" id="GO:0020037">
    <property type="term" value="F:heme binding"/>
    <property type="evidence" value="ECO:0007669"/>
    <property type="project" value="InterPro"/>
</dbReference>
<keyword evidence="7" id="KW-1185">Reference proteome</keyword>
<dbReference type="EMBL" id="LT828648">
    <property type="protein sequence ID" value="SLM46755.1"/>
    <property type="molecule type" value="Genomic_DNA"/>
</dbReference>
<evidence type="ECO:0000259" key="5">
    <source>
        <dbReference type="PROSITE" id="PS51007"/>
    </source>
</evidence>
<evidence type="ECO:0000256" key="4">
    <source>
        <dbReference type="PROSITE-ProRule" id="PRU00433"/>
    </source>
</evidence>
<dbReference type="GO" id="GO:0046872">
    <property type="term" value="F:metal ion binding"/>
    <property type="evidence" value="ECO:0007669"/>
    <property type="project" value="UniProtKB-KW"/>
</dbReference>
<protein>
    <submittedName>
        <fullName evidence="6">Thiol oxidoreductase-like protein</fullName>
    </submittedName>
</protein>
<dbReference type="InterPro" id="IPR009056">
    <property type="entry name" value="Cyt_c-like_dom"/>
</dbReference>
<keyword evidence="1 4" id="KW-0349">Heme</keyword>
<evidence type="ECO:0000313" key="6">
    <source>
        <dbReference type="EMBL" id="SLM46755.1"/>
    </source>
</evidence>
<dbReference type="GO" id="GO:0004130">
    <property type="term" value="F:cytochrome-c peroxidase activity"/>
    <property type="evidence" value="ECO:0007669"/>
    <property type="project" value="TreeGrafter"/>
</dbReference>
<evidence type="ECO:0000256" key="2">
    <source>
        <dbReference type="ARBA" id="ARBA00022723"/>
    </source>
</evidence>
<evidence type="ECO:0000313" key="7">
    <source>
        <dbReference type="Proteomes" id="UP000192042"/>
    </source>
</evidence>
<gene>
    <name evidence="6" type="ORF">NSJP_0583</name>
</gene>
<proteinExistence type="predicted"/>
<sequence length="466" mass="49732">MLSPTPQWTRLLAISVVMVSVSAGFLLQDGHSQTARITARDPGVRTGPAGSGQMLSGLTALEQRLFSNSRAVFQEVQSVQGTIANTEAGLGPRFNLDSCAGCHSNPDVGGSSPAVNPQVDVAKKEGAVNEIPSFIKRDGPIREARFKLGPGGTPDGGVQALFTITGRHDAAGCSLPQPDFRTAVAARNVIFRIPTPLFGSGLIEAIDDDTILANIAANSPTKQSLGIVGRANRTTGHPNTSGNDGTITRFGWKAQNKSLEVFSGEAYNVEQGITNDLFPHEREELKSCYFNATPESSTHYEALDPIEVPSDVVKFAVFMRLLAAPTPAADTDTVTRGRKLFGDTGCAFCHTPTLHTGKAVVASLRNKEANLYSDLVLHNMGTGLADDVSQGAARGDEFRTAPLWGLGKRVFFLHDGRTKDLLEAIQAHASGGNGQYAASEANQVIAQFNRLNEIDKQHLLNFLRSL</sequence>
<dbReference type="Proteomes" id="UP000192042">
    <property type="component" value="Chromosome I"/>
</dbReference>
<dbReference type="InterPro" id="IPR051395">
    <property type="entry name" value="Cytochrome_c_Peroxidase/MauG"/>
</dbReference>
<dbReference type="InterPro" id="IPR010538">
    <property type="entry name" value="DHOR"/>
</dbReference>
<dbReference type="InterPro" id="IPR036909">
    <property type="entry name" value="Cyt_c-like_dom_sf"/>
</dbReference>
<organism evidence="6 7">
    <name type="scientific">Nitrospira japonica</name>
    <dbReference type="NCBI Taxonomy" id="1325564"/>
    <lineage>
        <taxon>Bacteria</taxon>
        <taxon>Pseudomonadati</taxon>
        <taxon>Nitrospirota</taxon>
        <taxon>Nitrospiria</taxon>
        <taxon>Nitrospirales</taxon>
        <taxon>Nitrospiraceae</taxon>
        <taxon>Nitrospira</taxon>
    </lineage>
</organism>
<keyword evidence="2 4" id="KW-0479">Metal-binding</keyword>
<dbReference type="Gene3D" id="1.10.760.10">
    <property type="entry name" value="Cytochrome c-like domain"/>
    <property type="match status" value="1"/>
</dbReference>
<dbReference type="PANTHER" id="PTHR30600:SF4">
    <property type="entry name" value="CYTOCHROME C DOMAIN-CONTAINING PROTEIN"/>
    <property type="match status" value="1"/>
</dbReference>
<reference evidence="6 7" key="1">
    <citation type="submission" date="2017-03" db="EMBL/GenBank/DDBJ databases">
        <authorList>
            <person name="Afonso C.L."/>
            <person name="Miller P.J."/>
            <person name="Scott M.A."/>
            <person name="Spackman E."/>
            <person name="Goraichik I."/>
            <person name="Dimitrov K.M."/>
            <person name="Suarez D.L."/>
            <person name="Swayne D.E."/>
        </authorList>
    </citation>
    <scope>NUCLEOTIDE SEQUENCE [LARGE SCALE GENOMIC DNA]</scope>
    <source>
        <strain evidence="6">Genome sequencing of Nitrospira japonica strain NJ11</strain>
    </source>
</reference>
<dbReference type="AlphaFoldDB" id="A0A1W1I179"/>
<dbReference type="KEGG" id="nja:NSJP_0583"/>
<dbReference type="SUPFAM" id="SSF46626">
    <property type="entry name" value="Cytochrome c"/>
    <property type="match status" value="1"/>
</dbReference>
<dbReference type="PROSITE" id="PS51007">
    <property type="entry name" value="CYTC"/>
    <property type="match status" value="1"/>
</dbReference>
<dbReference type="STRING" id="1325564.NSJP_0583"/>
<name>A0A1W1I179_9BACT</name>
<accession>A0A1W1I179</accession>
<dbReference type="RefSeq" id="WP_080885388.1">
    <property type="nucleotide sequence ID" value="NZ_LT828648.1"/>
</dbReference>
<evidence type="ECO:0000256" key="1">
    <source>
        <dbReference type="ARBA" id="ARBA00022617"/>
    </source>
</evidence>
<dbReference type="PANTHER" id="PTHR30600">
    <property type="entry name" value="CYTOCHROME C PEROXIDASE-RELATED"/>
    <property type="match status" value="1"/>
</dbReference>
<dbReference type="GO" id="GO:0009055">
    <property type="term" value="F:electron transfer activity"/>
    <property type="evidence" value="ECO:0007669"/>
    <property type="project" value="InterPro"/>
</dbReference>
<dbReference type="Pfam" id="PF06537">
    <property type="entry name" value="DHOR"/>
    <property type="match status" value="1"/>
</dbReference>